<reference evidence="3 4" key="1">
    <citation type="submission" date="2023-03" db="EMBL/GenBank/DDBJ databases">
        <title>Novel Species.</title>
        <authorList>
            <person name="Ma S."/>
        </authorList>
    </citation>
    <scope>NUCLEOTIDE SEQUENCE [LARGE SCALE GENOMIC DNA]</scope>
    <source>
        <strain evidence="3 4">B11</strain>
    </source>
</reference>
<dbReference type="SUPFAM" id="SSF53218">
    <property type="entry name" value="Molybdenum cofactor biosynthesis proteins"/>
    <property type="match status" value="1"/>
</dbReference>
<dbReference type="SUPFAM" id="SSF142433">
    <property type="entry name" value="CinA-like"/>
    <property type="match status" value="1"/>
</dbReference>
<accession>A0ABZ2Y8V8</accession>
<dbReference type="NCBIfam" id="NF001813">
    <property type="entry name" value="PRK00549.1"/>
    <property type="match status" value="1"/>
</dbReference>
<dbReference type="InterPro" id="IPR050101">
    <property type="entry name" value="CinA"/>
</dbReference>
<evidence type="ECO:0000259" key="2">
    <source>
        <dbReference type="SMART" id="SM00852"/>
    </source>
</evidence>
<dbReference type="Gene3D" id="3.90.950.20">
    <property type="entry name" value="CinA-like"/>
    <property type="match status" value="1"/>
</dbReference>
<dbReference type="HAMAP" id="MF_00226_B">
    <property type="entry name" value="CinA_B"/>
    <property type="match status" value="1"/>
</dbReference>
<gene>
    <name evidence="3" type="ORF">QBE54_06730</name>
</gene>
<evidence type="ECO:0000313" key="4">
    <source>
        <dbReference type="Proteomes" id="UP001461341"/>
    </source>
</evidence>
<name>A0ABZ2Y8V8_9BACT</name>
<dbReference type="InterPro" id="IPR008136">
    <property type="entry name" value="CinA_C"/>
</dbReference>
<dbReference type="Pfam" id="PF00994">
    <property type="entry name" value="MoCF_biosynth"/>
    <property type="match status" value="1"/>
</dbReference>
<dbReference type="PANTHER" id="PTHR13939">
    <property type="entry name" value="NICOTINAMIDE-NUCLEOTIDE AMIDOHYDROLASE PNCC"/>
    <property type="match status" value="1"/>
</dbReference>
<dbReference type="Proteomes" id="UP001461341">
    <property type="component" value="Chromosome"/>
</dbReference>
<comment type="similarity">
    <text evidence="1">Belongs to the CinA family.</text>
</comment>
<dbReference type="SMART" id="SM00852">
    <property type="entry name" value="MoCF_biosynth"/>
    <property type="match status" value="1"/>
</dbReference>
<feature type="domain" description="MoaB/Mog" evidence="2">
    <location>
        <begin position="4"/>
        <end position="173"/>
    </location>
</feature>
<dbReference type="InterPro" id="IPR041424">
    <property type="entry name" value="CinA_KH"/>
</dbReference>
<evidence type="ECO:0000313" key="3">
    <source>
        <dbReference type="EMBL" id="WZL75292.1"/>
    </source>
</evidence>
<dbReference type="CDD" id="cd00885">
    <property type="entry name" value="cinA"/>
    <property type="match status" value="1"/>
</dbReference>
<dbReference type="InterPro" id="IPR036425">
    <property type="entry name" value="MoaB/Mog-like_dom_sf"/>
</dbReference>
<dbReference type="InterPro" id="IPR001453">
    <property type="entry name" value="MoaB/Mog_dom"/>
</dbReference>
<organism evidence="3 4">
    <name type="scientific">Thermatribacter velox</name>
    <dbReference type="NCBI Taxonomy" id="3039681"/>
    <lineage>
        <taxon>Bacteria</taxon>
        <taxon>Pseudomonadati</taxon>
        <taxon>Atribacterota</taxon>
        <taxon>Atribacteria</taxon>
        <taxon>Atribacterales</taxon>
        <taxon>Thermatribacteraceae</taxon>
        <taxon>Thermatribacter</taxon>
    </lineage>
</organism>
<dbReference type="Gene3D" id="3.40.980.10">
    <property type="entry name" value="MoaB/Mog-like domain"/>
    <property type="match status" value="1"/>
</dbReference>
<dbReference type="NCBIfam" id="TIGR00200">
    <property type="entry name" value="cinA_nterm"/>
    <property type="match status" value="1"/>
</dbReference>
<dbReference type="RefSeq" id="WP_369017438.1">
    <property type="nucleotide sequence ID" value="NZ_CP121689.1"/>
</dbReference>
<sequence>MRAAILCIGTELSTNLVKDSNAEFLRNKLLDKGILTEYTMFVPDDKEAIIQALRFLIQKEELRLVVVSGGLGPTEDDITREAVAETLKRELVFLPQAWEEIRKIYFSIRKKEPPENNKKQALIPQGALMLQNRVGTAPGFLIQEGDKKIFVIPGVPQEVEFFWHYIDEQISNPQPSFFKTETLKLCAIGESELASQLQDFLVDLPSGISPAFIPRSGEIWFYLYAFRNPLPEENQKVQQILESIKQRFKDRLFSTYADTLEEAVGQLLREHRLTIATAESCTGGLLANRITNVPGSSTYFKRGYVVYSNQSKADDLNVPLAVIHRHGAVSEEVASLLAQNVAQRAGSDIGVGITGIAGPGGGSELKPVGLVYIGISWGKHLEVHRYQFHGARTTIKFRTTQEALSQLFLLLSKRCLDNGE</sequence>
<proteinExistence type="inferred from homology"/>
<keyword evidence="4" id="KW-1185">Reference proteome</keyword>
<dbReference type="Pfam" id="PF02464">
    <property type="entry name" value="CinA"/>
    <property type="match status" value="1"/>
</dbReference>
<dbReference type="EMBL" id="CP121689">
    <property type="protein sequence ID" value="WZL75292.1"/>
    <property type="molecule type" value="Genomic_DNA"/>
</dbReference>
<dbReference type="PIRSF" id="PIRSF006728">
    <property type="entry name" value="CinA"/>
    <property type="match status" value="1"/>
</dbReference>
<dbReference type="InterPro" id="IPR036653">
    <property type="entry name" value="CinA-like_C"/>
</dbReference>
<evidence type="ECO:0000256" key="1">
    <source>
        <dbReference type="HAMAP-Rule" id="MF_00226"/>
    </source>
</evidence>
<protein>
    <recommendedName>
        <fullName evidence="1">CinA-like protein</fullName>
    </recommendedName>
</protein>
<dbReference type="NCBIfam" id="TIGR00199">
    <property type="entry name" value="PncC_domain"/>
    <property type="match status" value="1"/>
</dbReference>
<dbReference type="InterPro" id="IPR008135">
    <property type="entry name" value="Competence-induced_CinA"/>
</dbReference>
<dbReference type="PANTHER" id="PTHR13939:SF0">
    <property type="entry name" value="NMN AMIDOHYDROLASE-LIKE PROTEIN YFAY"/>
    <property type="match status" value="1"/>
</dbReference>
<dbReference type="Pfam" id="PF18146">
    <property type="entry name" value="CinA_KH"/>
    <property type="match status" value="1"/>
</dbReference>